<evidence type="ECO:0000313" key="3">
    <source>
        <dbReference type="Proteomes" id="UP000295601"/>
    </source>
</evidence>
<accession>A0A4R6S9N6</accession>
<dbReference type="AlphaFoldDB" id="A0A4R6S9N6"/>
<dbReference type="EMBL" id="SNYA01000001">
    <property type="protein sequence ID" value="TDP95545.1"/>
    <property type="molecule type" value="Genomic_DNA"/>
</dbReference>
<feature type="chain" id="PRO_5020318333" description="Lipoprotein" evidence="1">
    <location>
        <begin position="24"/>
        <end position="243"/>
    </location>
</feature>
<evidence type="ECO:0000313" key="2">
    <source>
        <dbReference type="EMBL" id="TDP95545.1"/>
    </source>
</evidence>
<organism evidence="2 3">
    <name type="scientific">Leucobacter luti</name>
    <dbReference type="NCBI Taxonomy" id="340320"/>
    <lineage>
        <taxon>Bacteria</taxon>
        <taxon>Bacillati</taxon>
        <taxon>Actinomycetota</taxon>
        <taxon>Actinomycetes</taxon>
        <taxon>Micrococcales</taxon>
        <taxon>Microbacteriaceae</taxon>
        <taxon>Leucobacter</taxon>
    </lineage>
</organism>
<dbReference type="PROSITE" id="PS51257">
    <property type="entry name" value="PROKAR_LIPOPROTEIN"/>
    <property type="match status" value="1"/>
</dbReference>
<keyword evidence="1" id="KW-0732">Signal</keyword>
<gene>
    <name evidence="2" type="ORF">EDF62_0234</name>
</gene>
<evidence type="ECO:0008006" key="4">
    <source>
        <dbReference type="Google" id="ProtNLM"/>
    </source>
</evidence>
<name>A0A4R6S9N6_9MICO</name>
<proteinExistence type="predicted"/>
<reference evidence="2 3" key="1">
    <citation type="submission" date="2019-03" db="EMBL/GenBank/DDBJ databases">
        <title>Genomic analyses of the natural microbiome of Caenorhabditis elegans.</title>
        <authorList>
            <person name="Samuel B."/>
        </authorList>
    </citation>
    <scope>NUCLEOTIDE SEQUENCE [LARGE SCALE GENOMIC DNA]</scope>
    <source>
        <strain evidence="2 3">JUb18</strain>
    </source>
</reference>
<sequence>MLGIKAAARIVATVLLGTLVATGAVSCAPGGPGSLGASRNADAGGLTQVEAGALSIEEQFDLVRERDARMQELLTDAQLVISDGVWGWGQKGVGPITGPNIWALPGMTEENSYFLQMWRAVNPAGATGAKQDLDPMVAYFKSKGWEVELRESSGPSFEARAETEDGFFVSWTVQANGQYNMEVMSQSYWGDSRTLLHEIVDRIPPEETAINESLPGVYIRFPDWSDPVDYAPNLQDHGEDQDE</sequence>
<comment type="caution">
    <text evidence="2">The sequence shown here is derived from an EMBL/GenBank/DDBJ whole genome shotgun (WGS) entry which is preliminary data.</text>
</comment>
<dbReference type="Proteomes" id="UP000295601">
    <property type="component" value="Unassembled WGS sequence"/>
</dbReference>
<protein>
    <recommendedName>
        <fullName evidence="4">Lipoprotein</fullName>
    </recommendedName>
</protein>
<keyword evidence="3" id="KW-1185">Reference proteome</keyword>
<evidence type="ECO:0000256" key="1">
    <source>
        <dbReference type="SAM" id="SignalP"/>
    </source>
</evidence>
<feature type="signal peptide" evidence="1">
    <location>
        <begin position="1"/>
        <end position="23"/>
    </location>
</feature>